<dbReference type="Pfam" id="PF12680">
    <property type="entry name" value="SnoaL_2"/>
    <property type="match status" value="1"/>
</dbReference>
<protein>
    <submittedName>
        <fullName evidence="2">Nuclear transport factor 2 family protein</fullName>
    </submittedName>
</protein>
<evidence type="ECO:0000259" key="1">
    <source>
        <dbReference type="Pfam" id="PF12680"/>
    </source>
</evidence>
<dbReference type="RefSeq" id="WP_380189306.1">
    <property type="nucleotide sequence ID" value="NZ_JBHTBQ010000044.1"/>
</dbReference>
<keyword evidence="3" id="KW-1185">Reference proteome</keyword>
<dbReference type="EMBL" id="JBHTBQ010000044">
    <property type="protein sequence ID" value="MFC7421752.1"/>
    <property type="molecule type" value="Genomic_DNA"/>
</dbReference>
<dbReference type="Gene3D" id="3.10.450.50">
    <property type="match status" value="1"/>
</dbReference>
<dbReference type="InterPro" id="IPR037401">
    <property type="entry name" value="SnoaL-like"/>
</dbReference>
<comment type="caution">
    <text evidence="2">The sequence shown here is derived from an EMBL/GenBank/DDBJ whole genome shotgun (WGS) entry which is preliminary data.</text>
</comment>
<gene>
    <name evidence="2" type="ORF">ACFQNF_17985</name>
</gene>
<organism evidence="2 3">
    <name type="scientific">Iodobacter arcticus</name>
    <dbReference type="NCBI Taxonomy" id="590593"/>
    <lineage>
        <taxon>Bacteria</taxon>
        <taxon>Pseudomonadati</taxon>
        <taxon>Pseudomonadota</taxon>
        <taxon>Betaproteobacteria</taxon>
        <taxon>Neisseriales</taxon>
        <taxon>Chitinibacteraceae</taxon>
        <taxon>Iodobacter</taxon>
    </lineage>
</organism>
<dbReference type="SUPFAM" id="SSF54427">
    <property type="entry name" value="NTF2-like"/>
    <property type="match status" value="1"/>
</dbReference>
<accession>A0ABW2R1H7</accession>
<feature type="domain" description="SnoaL-like" evidence="1">
    <location>
        <begin position="11"/>
        <end position="121"/>
    </location>
</feature>
<evidence type="ECO:0000313" key="3">
    <source>
        <dbReference type="Proteomes" id="UP001596473"/>
    </source>
</evidence>
<reference evidence="3" key="1">
    <citation type="journal article" date="2019" name="Int. J. Syst. Evol. Microbiol.">
        <title>The Global Catalogue of Microorganisms (GCM) 10K type strain sequencing project: providing services to taxonomists for standard genome sequencing and annotation.</title>
        <authorList>
            <consortium name="The Broad Institute Genomics Platform"/>
            <consortium name="The Broad Institute Genome Sequencing Center for Infectious Disease"/>
            <person name="Wu L."/>
            <person name="Ma J."/>
        </authorList>
    </citation>
    <scope>NUCLEOTIDE SEQUENCE [LARGE SCALE GENOMIC DNA]</scope>
    <source>
        <strain evidence="3">CCUG 62945</strain>
    </source>
</reference>
<dbReference type="Proteomes" id="UP001596473">
    <property type="component" value="Unassembled WGS sequence"/>
</dbReference>
<evidence type="ECO:0000313" key="2">
    <source>
        <dbReference type="EMBL" id="MFC7421752.1"/>
    </source>
</evidence>
<name>A0ABW2R1H7_9NEIS</name>
<proteinExistence type="predicted"/>
<dbReference type="InterPro" id="IPR032710">
    <property type="entry name" value="NTF2-like_dom_sf"/>
</dbReference>
<sequence length="127" mass="14130">MNATETRALLDRYISAYNRMDIPAMLLTVHSDIEFKNISGGVVNATAIGATELRALAEQSISLFSERHQEILSFEYTETHAAVTIAFRAIIARDLPNGLKKDQVLELSGRTDFEFKDGLILKITDIS</sequence>